<dbReference type="PANTHER" id="PTHR11266">
    <property type="entry name" value="PEROXISOMAL MEMBRANE PROTEIN 2, PXMP2 MPV17"/>
    <property type="match status" value="1"/>
</dbReference>
<accession>A0A8K0AFW0</accession>
<keyword evidence="3" id="KW-0812">Transmembrane</keyword>
<dbReference type="Proteomes" id="UP000799049">
    <property type="component" value="Unassembled WGS sequence"/>
</dbReference>
<gene>
    <name evidence="7" type="ORF">ANDGO_07376</name>
</gene>
<evidence type="ECO:0000256" key="2">
    <source>
        <dbReference type="ARBA" id="ARBA00006824"/>
    </source>
</evidence>
<evidence type="ECO:0000313" key="8">
    <source>
        <dbReference type="Proteomes" id="UP000799049"/>
    </source>
</evidence>
<dbReference type="GO" id="GO:0005737">
    <property type="term" value="C:cytoplasm"/>
    <property type="evidence" value="ECO:0007669"/>
    <property type="project" value="TreeGrafter"/>
</dbReference>
<comment type="caution">
    <text evidence="7">The sequence shown here is derived from an EMBL/GenBank/DDBJ whole genome shotgun (WGS) entry which is preliminary data.</text>
</comment>
<dbReference type="InterPro" id="IPR007248">
    <property type="entry name" value="Mpv17_PMP22"/>
</dbReference>
<dbReference type="Pfam" id="PF04117">
    <property type="entry name" value="Mpv17_PMP22"/>
    <property type="match status" value="1"/>
</dbReference>
<evidence type="ECO:0000313" key="7">
    <source>
        <dbReference type="EMBL" id="KAF0852170.1"/>
    </source>
</evidence>
<keyword evidence="8" id="KW-1185">Reference proteome</keyword>
<protein>
    <submittedName>
        <fullName evidence="7">Putative inner mitochondrial membrane protein Mpv17/PMP22 superfamily member</fullName>
    </submittedName>
</protein>
<comment type="subcellular location">
    <subcellularLocation>
        <location evidence="1">Membrane</location>
        <topology evidence="1">Multi-pass membrane protein</topology>
    </subcellularLocation>
</comment>
<reference evidence="7" key="1">
    <citation type="submission" date="2019-09" db="EMBL/GenBank/DDBJ databases">
        <title>The Mitochondrial Proteome of the Jakobid, Andalucia godoyi, a Protist With the Most Gene-Rich and Bacteria-Like Mitochondrial Genome.</title>
        <authorList>
            <person name="Gray M.W."/>
            <person name="Burger G."/>
            <person name="Derelle R."/>
            <person name="Klimes V."/>
            <person name="Leger M."/>
            <person name="Sarrasin M."/>
            <person name="Vlcek C."/>
            <person name="Roger A.J."/>
            <person name="Elias M."/>
            <person name="Lang B.F."/>
        </authorList>
    </citation>
    <scope>NUCLEOTIDE SEQUENCE</scope>
    <source>
        <strain evidence="7">And28</strain>
    </source>
</reference>
<name>A0A8K0AFW0_ANDGO</name>
<evidence type="ECO:0000256" key="3">
    <source>
        <dbReference type="ARBA" id="ARBA00022692"/>
    </source>
</evidence>
<comment type="similarity">
    <text evidence="2 6">Belongs to the peroxisomal membrane protein PXMP2/4 family.</text>
</comment>
<proteinExistence type="inferred from homology"/>
<evidence type="ECO:0000256" key="4">
    <source>
        <dbReference type="ARBA" id="ARBA00022989"/>
    </source>
</evidence>
<organism evidence="7 8">
    <name type="scientific">Andalucia godoyi</name>
    <name type="common">Flagellate</name>
    <dbReference type="NCBI Taxonomy" id="505711"/>
    <lineage>
        <taxon>Eukaryota</taxon>
        <taxon>Discoba</taxon>
        <taxon>Jakobida</taxon>
        <taxon>Andalucina</taxon>
        <taxon>Andaluciidae</taxon>
        <taxon>Andalucia</taxon>
    </lineage>
</organism>
<dbReference type="GO" id="GO:0016020">
    <property type="term" value="C:membrane"/>
    <property type="evidence" value="ECO:0007669"/>
    <property type="project" value="UniProtKB-SubCell"/>
</dbReference>
<dbReference type="OrthoDB" id="430207at2759"/>
<dbReference type="PANTHER" id="PTHR11266:SF80">
    <property type="entry name" value="PEROXISOMAL MEMBRANE PROTEIN 2"/>
    <property type="match status" value="1"/>
</dbReference>
<sequence>MTNALSSLWKSYLQQLSTHPIRTKCITGGTLAALGDALAQVLLSDGSKSFDISRFLQLTVFGVICRPPMHVWYKRLDRVVPGSNAESTLAKLALDQLVFNPVFYVAWYAYRILLWDWSKGRGRGKLEKLVQTLRQSLWPVLMDNWKVWPVIMLVCFAYVPENLQVPFINIVGLLWNIFFSWRENSAKKSKTT</sequence>
<evidence type="ECO:0000256" key="1">
    <source>
        <dbReference type="ARBA" id="ARBA00004141"/>
    </source>
</evidence>
<dbReference type="EMBL" id="VRVR01000057">
    <property type="protein sequence ID" value="KAF0852170.1"/>
    <property type="molecule type" value="Genomic_DNA"/>
</dbReference>
<evidence type="ECO:0000256" key="6">
    <source>
        <dbReference type="RuleBase" id="RU363053"/>
    </source>
</evidence>
<keyword evidence="5" id="KW-0472">Membrane</keyword>
<evidence type="ECO:0000256" key="5">
    <source>
        <dbReference type="ARBA" id="ARBA00023136"/>
    </source>
</evidence>
<keyword evidence="4" id="KW-1133">Transmembrane helix</keyword>
<dbReference type="AlphaFoldDB" id="A0A8K0AFW0"/>